<dbReference type="eggNOG" id="COG4121">
    <property type="taxonomic scope" value="Bacteria"/>
</dbReference>
<evidence type="ECO:0000259" key="1">
    <source>
        <dbReference type="Pfam" id="PF05430"/>
    </source>
</evidence>
<dbReference type="Proteomes" id="UP000016960">
    <property type="component" value="Unassembled WGS sequence"/>
</dbReference>
<dbReference type="Gene3D" id="3.40.50.150">
    <property type="entry name" value="Vaccinia Virus protein VP39"/>
    <property type="match status" value="1"/>
</dbReference>
<keyword evidence="3" id="KW-1185">Reference proteome</keyword>
<evidence type="ECO:0000313" key="2">
    <source>
        <dbReference type="EMBL" id="ERN41624.1"/>
    </source>
</evidence>
<organism evidence="2 3">
    <name type="scientific">Rubidibacter lacunae KORDI 51-2</name>
    <dbReference type="NCBI Taxonomy" id="582515"/>
    <lineage>
        <taxon>Bacteria</taxon>
        <taxon>Bacillati</taxon>
        <taxon>Cyanobacteriota</taxon>
        <taxon>Cyanophyceae</taxon>
        <taxon>Oscillatoriophycideae</taxon>
        <taxon>Chroococcales</taxon>
        <taxon>Aphanothecaceae</taxon>
        <taxon>Rubidibacter</taxon>
    </lineage>
</organism>
<dbReference type="InParanoid" id="U5DM25"/>
<dbReference type="STRING" id="582515.KR51_00018500"/>
<evidence type="ECO:0000313" key="3">
    <source>
        <dbReference type="Proteomes" id="UP000016960"/>
    </source>
</evidence>
<feature type="domain" description="MnmC-like methyltransferase" evidence="1">
    <location>
        <begin position="121"/>
        <end position="207"/>
    </location>
</feature>
<accession>U5DM25</accession>
<dbReference type="AlphaFoldDB" id="U5DM25"/>
<dbReference type="SUPFAM" id="SSF53335">
    <property type="entry name" value="S-adenosyl-L-methionine-dependent methyltransferases"/>
    <property type="match status" value="1"/>
</dbReference>
<reference evidence="2 3" key="1">
    <citation type="submission" date="2013-05" db="EMBL/GenBank/DDBJ databases">
        <title>Draft genome sequence of Rubidibacter lacunae KORDI 51-2.</title>
        <authorList>
            <person name="Choi D.H."/>
            <person name="Noh J.H."/>
            <person name="Kwon K.-K."/>
            <person name="Lee J.-H."/>
            <person name="Ryu J.-Y."/>
        </authorList>
    </citation>
    <scope>NUCLEOTIDE SEQUENCE [LARGE SCALE GENOMIC DNA]</scope>
    <source>
        <strain evidence="2 3">KORDI 51-2</strain>
    </source>
</reference>
<dbReference type="InterPro" id="IPR008471">
    <property type="entry name" value="MnmC-like_methylTransf"/>
</dbReference>
<dbReference type="PANTHER" id="PTHR39963">
    <property type="entry name" value="SLL0983 PROTEIN"/>
    <property type="match status" value="1"/>
</dbReference>
<dbReference type="PATRIC" id="fig|582515.4.peg.2084"/>
<gene>
    <name evidence="2" type="ORF">KR51_00018500</name>
</gene>
<dbReference type="EMBL" id="ASSJ01000047">
    <property type="protein sequence ID" value="ERN41624.1"/>
    <property type="molecule type" value="Genomic_DNA"/>
</dbReference>
<proteinExistence type="predicted"/>
<protein>
    <recommendedName>
        <fullName evidence="1">MnmC-like methyltransferase domain-containing protein</fullName>
    </recommendedName>
</protein>
<dbReference type="Pfam" id="PF05430">
    <property type="entry name" value="Methyltransf_30"/>
    <property type="match status" value="1"/>
</dbReference>
<dbReference type="PANTHER" id="PTHR39963:SF1">
    <property type="entry name" value="MNMC-LIKE METHYLTRANSFERASE DOMAIN-CONTAINING PROTEIN"/>
    <property type="match status" value="1"/>
</dbReference>
<comment type="caution">
    <text evidence="2">The sequence shown here is derived from an EMBL/GenBank/DDBJ whole genome shotgun (WGS) entry which is preliminary data.</text>
</comment>
<name>U5DM25_9CHRO</name>
<dbReference type="InterPro" id="IPR029063">
    <property type="entry name" value="SAM-dependent_MTases_sf"/>
</dbReference>
<sequence>MFVPEPTADGSYTFFSEAFGEAFHSRQGARQEAINKFALPCLLDRRARALEVVRVLDVCYGLGYNTAAAIATVWEANPRCRVEVVGLEADLRVPQQAVAQDLLRDWMPPVPELMAAIAVEGAVRTPQVAARLLVGDARETLQQVAAEGFQADAVLLDPFSPRRCPQLWTVEFLGAIARCLAPGGRVATYSCSAAVRTALLMAGLRFGSIAWGSRSPGTIACFDGMEVPPLTLPEREHLQTRAAVPYRDPRLADDSEAIRQRREREQETCALEATSQWRRRWREVLL</sequence>
<dbReference type="GO" id="GO:0016645">
    <property type="term" value="F:oxidoreductase activity, acting on the CH-NH group of donors"/>
    <property type="evidence" value="ECO:0007669"/>
    <property type="project" value="InterPro"/>
</dbReference>